<protein>
    <recommendedName>
        <fullName evidence="3">Glycosyltransferase 2-like domain-containing protein</fullName>
    </recommendedName>
</protein>
<accession>A0A1F7X244</accession>
<dbReference type="AlphaFoldDB" id="A0A1F7X244"/>
<name>A0A1F7X244_9BACT</name>
<evidence type="ECO:0000313" key="2">
    <source>
        <dbReference type="Proteomes" id="UP000176939"/>
    </source>
</evidence>
<dbReference type="Proteomes" id="UP000176939">
    <property type="component" value="Unassembled WGS sequence"/>
</dbReference>
<proteinExistence type="predicted"/>
<gene>
    <name evidence="1" type="ORF">A2Z67_05995</name>
</gene>
<evidence type="ECO:0008006" key="3">
    <source>
        <dbReference type="Google" id="ProtNLM"/>
    </source>
</evidence>
<dbReference type="SUPFAM" id="SSF53448">
    <property type="entry name" value="Nucleotide-diphospho-sugar transferases"/>
    <property type="match status" value="1"/>
</dbReference>
<dbReference type="InterPro" id="IPR029044">
    <property type="entry name" value="Nucleotide-diphossugar_trans"/>
</dbReference>
<dbReference type="EMBL" id="MGFQ01000045">
    <property type="protein sequence ID" value="OGM08448.1"/>
    <property type="molecule type" value="Genomic_DNA"/>
</dbReference>
<organism evidence="1 2">
    <name type="scientific">Candidatus Woesebacteria bacterium RBG_13_36_22</name>
    <dbReference type="NCBI Taxonomy" id="1802478"/>
    <lineage>
        <taxon>Bacteria</taxon>
        <taxon>Candidatus Woeseibacteriota</taxon>
    </lineage>
</organism>
<reference evidence="1 2" key="1">
    <citation type="journal article" date="2016" name="Nat. Commun.">
        <title>Thousands of microbial genomes shed light on interconnected biogeochemical processes in an aquifer system.</title>
        <authorList>
            <person name="Anantharaman K."/>
            <person name="Brown C.T."/>
            <person name="Hug L.A."/>
            <person name="Sharon I."/>
            <person name="Castelle C.J."/>
            <person name="Probst A.J."/>
            <person name="Thomas B.C."/>
            <person name="Singh A."/>
            <person name="Wilkins M.J."/>
            <person name="Karaoz U."/>
            <person name="Brodie E.L."/>
            <person name="Williams K.H."/>
            <person name="Hubbard S.S."/>
            <person name="Banfield J.F."/>
        </authorList>
    </citation>
    <scope>NUCLEOTIDE SEQUENCE [LARGE SCALE GENOMIC DNA]</scope>
</reference>
<sequence length="298" mass="35068">MIVAGYCVLNEADWLELSIRSIYEAVDKIIIVEGAERNFWFSCSPDGLSVDGTEEVIRNYPDTGKKIVYIKHGWVDWQGDLRNVYLSMLPPQCWFLLIDGDEIYERQELAFAFSKVESPEFRNFNSFSFRCIVFQNDIYHGGFIQHIVPPKLFRITPGVDVGCSWLQRDRREGSDDGIHIRPVIRADISDVILYHFGFARNWTRLLNRDIWLFKYLVSRKEFETASRRFGVDKEFLLSMEDSKLKDFMLSLHPLYLLRTQGGPMRYSAPVYEGDYPFEKEIIEKRWNEIKDKEVQCLI</sequence>
<comment type="caution">
    <text evidence="1">The sequence shown here is derived from an EMBL/GenBank/DDBJ whole genome shotgun (WGS) entry which is preliminary data.</text>
</comment>
<evidence type="ECO:0000313" key="1">
    <source>
        <dbReference type="EMBL" id="OGM08448.1"/>
    </source>
</evidence>